<organism evidence="2 3">
    <name type="scientific">Streptomyces canarius</name>
    <dbReference type="NCBI Taxonomy" id="285453"/>
    <lineage>
        <taxon>Bacteria</taxon>
        <taxon>Bacillati</taxon>
        <taxon>Actinomycetota</taxon>
        <taxon>Actinomycetes</taxon>
        <taxon>Kitasatosporales</taxon>
        <taxon>Streptomycetaceae</taxon>
        <taxon>Streptomyces</taxon>
    </lineage>
</organism>
<dbReference type="RefSeq" id="WP_189895094.1">
    <property type="nucleotide sequence ID" value="NZ_BMVN01000101.1"/>
</dbReference>
<keyword evidence="3" id="KW-1185">Reference proteome</keyword>
<sequence length="414" mass="48351">MISLLPPPRLRRLPHTVAPLHRETWDSYVSRLAAANRISHLALHEHINNRHRIHPAPLPLLDAVSDLSGHPRDRLLKALPDLRSPDNTRNLPVSLQLLDEGWQVQASCTLCLAAKGVFIQARRWVRNSTRLCLRHGRWTDTYHAQFDIRPLPEIIQAQRDHYRPVREHGWQTVVIAMREATDWCWRWWDNRRFHKRLDHRLRILIPPGRGTYREDPRLIASSYPDIVALTALLASPQLRNLPFTGHDRDFRQFILEVRARAAPGYSYEGAGVTDPLVRWIEEERYYRTLPNHPFPMPNEPRTHNPDTTEQVTRRLDALLALDSDDRGRCASCGTQLKDANPRMRFCSTVCRSRNWRRQQHQRELRDAASSMRQAQCSVCGTTWTSGNDRRRDARYCSPRCKQAAYRQRMAVQDD</sequence>
<accession>A0ABQ3DBW2</accession>
<feature type="domain" description="TniQ" evidence="1">
    <location>
        <begin position="15"/>
        <end position="136"/>
    </location>
</feature>
<protein>
    <recommendedName>
        <fullName evidence="1">TniQ domain-containing protein</fullName>
    </recommendedName>
</protein>
<comment type="caution">
    <text evidence="2">The sequence shown here is derived from an EMBL/GenBank/DDBJ whole genome shotgun (WGS) entry which is preliminary data.</text>
</comment>
<dbReference type="Pfam" id="PF06527">
    <property type="entry name" value="TniQ"/>
    <property type="match status" value="1"/>
</dbReference>
<gene>
    <name evidence="2" type="ORF">GCM10010345_91600</name>
</gene>
<proteinExistence type="predicted"/>
<dbReference type="EMBL" id="BMVN01000101">
    <property type="protein sequence ID" value="GHA74955.1"/>
    <property type="molecule type" value="Genomic_DNA"/>
</dbReference>
<evidence type="ECO:0000313" key="3">
    <source>
        <dbReference type="Proteomes" id="UP000653644"/>
    </source>
</evidence>
<evidence type="ECO:0000259" key="1">
    <source>
        <dbReference type="Pfam" id="PF06527"/>
    </source>
</evidence>
<reference evidence="3" key="1">
    <citation type="journal article" date="2019" name="Int. J. Syst. Evol. Microbiol.">
        <title>The Global Catalogue of Microorganisms (GCM) 10K type strain sequencing project: providing services to taxonomists for standard genome sequencing and annotation.</title>
        <authorList>
            <consortium name="The Broad Institute Genomics Platform"/>
            <consortium name="The Broad Institute Genome Sequencing Center for Infectious Disease"/>
            <person name="Wu L."/>
            <person name="Ma J."/>
        </authorList>
    </citation>
    <scope>NUCLEOTIDE SEQUENCE [LARGE SCALE GENOMIC DNA]</scope>
    <source>
        <strain evidence="3">JCM 4733</strain>
    </source>
</reference>
<dbReference type="Proteomes" id="UP000653644">
    <property type="component" value="Unassembled WGS sequence"/>
</dbReference>
<name>A0ABQ3DBW2_9ACTN</name>
<evidence type="ECO:0000313" key="2">
    <source>
        <dbReference type="EMBL" id="GHA74955.1"/>
    </source>
</evidence>
<dbReference type="InterPro" id="IPR009492">
    <property type="entry name" value="TniQ"/>
</dbReference>